<dbReference type="InterPro" id="IPR017853">
    <property type="entry name" value="GH"/>
</dbReference>
<feature type="transmembrane region" description="Helical" evidence="7">
    <location>
        <begin position="1907"/>
        <end position="1927"/>
    </location>
</feature>
<evidence type="ECO:0000256" key="3">
    <source>
        <dbReference type="ARBA" id="ARBA00022676"/>
    </source>
</evidence>
<keyword evidence="7" id="KW-0812">Transmembrane</keyword>
<dbReference type="InterPro" id="IPR058655">
    <property type="entry name" value="Mok11-14/Ags1-like"/>
</dbReference>
<feature type="chain" id="PRO_5041921491" description="alpha-1,3-glucan synthase" evidence="8">
    <location>
        <begin position="20"/>
        <end position="2013"/>
    </location>
</feature>
<dbReference type="GO" id="GO:0070600">
    <property type="term" value="P:fungal-type cell wall (1-&gt;3)-alpha-glucan biosynthetic process"/>
    <property type="evidence" value="ECO:0007669"/>
    <property type="project" value="TreeGrafter"/>
</dbReference>
<dbReference type="CDD" id="cd11323">
    <property type="entry name" value="AmyAc_AGS"/>
    <property type="match status" value="1"/>
</dbReference>
<dbReference type="InterPro" id="IPR058654">
    <property type="entry name" value="Mok11-14/Ags1-like_TM"/>
</dbReference>
<evidence type="ECO:0000313" key="10">
    <source>
        <dbReference type="EMBL" id="WEW59543.1"/>
    </source>
</evidence>
<dbReference type="SMART" id="SM00642">
    <property type="entry name" value="Aamy"/>
    <property type="match status" value="1"/>
</dbReference>
<keyword evidence="4 10" id="KW-0808">Transferase</keyword>
<dbReference type="SUPFAM" id="SSF51445">
    <property type="entry name" value="(Trans)glycosidases"/>
    <property type="match status" value="1"/>
</dbReference>
<feature type="transmembrane region" description="Helical" evidence="7">
    <location>
        <begin position="1876"/>
        <end position="1895"/>
    </location>
</feature>
<evidence type="ECO:0000256" key="8">
    <source>
        <dbReference type="SAM" id="SignalP"/>
    </source>
</evidence>
<evidence type="ECO:0000256" key="2">
    <source>
        <dbReference type="ARBA" id="ARBA00012688"/>
    </source>
</evidence>
<dbReference type="Pfam" id="PF08323">
    <property type="entry name" value="Glyco_transf_5"/>
    <property type="match status" value="1"/>
</dbReference>
<dbReference type="Pfam" id="PF00128">
    <property type="entry name" value="Alpha-amylase"/>
    <property type="match status" value="1"/>
</dbReference>
<feature type="transmembrane region" description="Helical" evidence="7">
    <location>
        <begin position="1844"/>
        <end position="1864"/>
    </location>
</feature>
<organism evidence="10 11">
    <name type="scientific">Emydomyces testavorans</name>
    <dbReference type="NCBI Taxonomy" id="2070801"/>
    <lineage>
        <taxon>Eukaryota</taxon>
        <taxon>Fungi</taxon>
        <taxon>Dikarya</taxon>
        <taxon>Ascomycota</taxon>
        <taxon>Pezizomycotina</taxon>
        <taxon>Eurotiomycetes</taxon>
        <taxon>Eurotiomycetidae</taxon>
        <taxon>Onygenales</taxon>
        <taxon>Nannizziopsiaceae</taxon>
        <taxon>Emydomyces</taxon>
    </lineage>
</organism>
<accession>A0AAF0DJV2</accession>
<dbReference type="InterPro" id="IPR058657">
    <property type="entry name" value="Mok11-13/Ags1-like_Ig"/>
</dbReference>
<dbReference type="InterPro" id="IPR006047">
    <property type="entry name" value="GH13_cat_dom"/>
</dbReference>
<dbReference type="Pfam" id="PF26127">
    <property type="entry name" value="12TM_Mok13"/>
    <property type="match status" value="1"/>
</dbReference>
<dbReference type="InterPro" id="IPR058659">
    <property type="entry name" value="Mok11-13/Ags1-like_CBM"/>
</dbReference>
<dbReference type="FunFam" id="3.20.20.80:FF:000073">
    <property type="entry name" value="Alpha-1,3-glucan synthase Ags2"/>
    <property type="match status" value="1"/>
</dbReference>
<dbReference type="GO" id="GO:0047657">
    <property type="term" value="F:alpha-1,3-glucan synthase activity"/>
    <property type="evidence" value="ECO:0007669"/>
    <property type="project" value="UniProtKB-EC"/>
</dbReference>
<feature type="transmembrane region" description="Helical" evidence="7">
    <location>
        <begin position="1939"/>
        <end position="1957"/>
    </location>
</feature>
<keyword evidence="7" id="KW-0472">Membrane</keyword>
<keyword evidence="11" id="KW-1185">Reference proteome</keyword>
<keyword evidence="7" id="KW-1133">Transmembrane helix</keyword>
<keyword evidence="8" id="KW-0732">Signal</keyword>
<evidence type="ECO:0000313" key="11">
    <source>
        <dbReference type="Proteomes" id="UP001219355"/>
    </source>
</evidence>
<keyword evidence="3 10" id="KW-0328">Glycosyltransferase</keyword>
<evidence type="ECO:0000256" key="6">
    <source>
        <dbReference type="ARBA" id="ARBA00048960"/>
    </source>
</evidence>
<dbReference type="FunFam" id="3.40.50.2000:FF:000052">
    <property type="entry name" value="Alpha-1,3-glucan synthase Ags2"/>
    <property type="match status" value="1"/>
</dbReference>
<name>A0AAF0DJV2_9EURO</name>
<dbReference type="Proteomes" id="UP001219355">
    <property type="component" value="Chromosome 3"/>
</dbReference>
<dbReference type="InterPro" id="IPR058658">
    <property type="entry name" value="Mok11-13/Ags1-like_Ig_2"/>
</dbReference>
<evidence type="ECO:0000259" key="9">
    <source>
        <dbReference type="SMART" id="SM00642"/>
    </source>
</evidence>
<dbReference type="EC" id="2.4.1.183" evidence="2"/>
<feature type="signal peptide" evidence="8">
    <location>
        <begin position="1"/>
        <end position="19"/>
    </location>
</feature>
<dbReference type="Pfam" id="PF26122">
    <property type="entry name" value="CBM_Mok13"/>
    <property type="match status" value="1"/>
</dbReference>
<dbReference type="Gene3D" id="3.40.50.2000">
    <property type="entry name" value="Glycogen Phosphorylase B"/>
    <property type="match status" value="2"/>
</dbReference>
<evidence type="ECO:0000256" key="5">
    <source>
        <dbReference type="ARBA" id="ARBA00023316"/>
    </source>
</evidence>
<dbReference type="InterPro" id="IPR058656">
    <property type="entry name" value="Mok11-13/Ags1-like_GH"/>
</dbReference>
<proteinExistence type="inferred from homology"/>
<dbReference type="PANTHER" id="PTHR47182">
    <property type="entry name" value="CELL WALL ALPHA-1,3-GLUCAN SYNTHASE AGS1-RELATED"/>
    <property type="match status" value="1"/>
</dbReference>
<sequence>MQWNILIVLIVLLVVPATCWPYDPREVGYNLNENEAATSPVEYSGEWRDHEYFPSPENWRFPFYSFFVDRFVNGDPTNDNVNGTNFERDINSNQMRHGGDALGLIDSLDYIQGMGVKVDDSLLGIYIAGTILINEPWGSDGYSPVDTTLLDRHFGDIQTWRHAITEIHKRGMYILMDNTLATLGDLLAFDGYMNSTAPFETSEHKVVWKSDRRYVDFRLGDHYNETCSYPRFWDEMGYQLPNPPKQLKGCYDSEFDQYGDIEAFGVYPDWQRQLAKFASVQDRLREWIPSVREKLIRHSCLMIAQLDIDGFRYDKATQATVDALGDISEALRKCARKVGKKNFFLPGEITSGNTYGSLYVGRGRQPDMRPPGMEAAVRLSNDNSTYFIRDPGKSALDAGAFHYSIYRSLTRFLGLDGNLAAGYDTPVNWVDAWNEMLITNDFINVNTGKVDPRHMFGATNQDVFRWPALKEGTERALLALYIITLHLPGIPLLLWGEEQAFYILDNTAQNYIFGRQAMSSALAWQTHGCYDLGSSQYYQWPLGPAAHGCHDDTVSYDHRDPSHPVRNILKNMYQMREKYPTLNDGYYVKQLSNSTRKVFLPGSNDVPTETGMWSVVRGRYNSVQDFGDGNLPVWLVYQNDNRTLDYHFDCNDEQKALISAFDAGTTVKNLFYPYDEHTLKKGPVKLGIEQSSNFNGCLDTLQMRPWDFRAYVPKSRFIRPKPMITKFSPGHDARLESQVGPHENETLPVELYFSENMDCSSVTNSLSLNSTTENGKKPSIDLSSVQCKSIEPTKTKYSGEIAGIWRWSANLTGVYNGIHKLRIENPRAGNGNRSTDAVDNFLFRIGQLDNPMVFSRSANYSRTLLHRNEKGELYVSHHATGADSYRYSTNWGSTWSEWMPYKGGNDTLKKQEWSGTKAQAWKGEHVIIEYWNRMAGSSSHAQQGDLDWESEHPRRFPHLFWNGPYNQYGYDAGLENQLQLNKKGQWTIRFMTEWPALAQVNVWGMNPDGKPDRNFVFGDSDGNSVLDRLPPSSLKKSVVNITEHPPRPYLSWEFLLDDGTFRFQLLPAGSMYQQMILYYLLLILPITMGITAVVLFRCIFCHITVNRTGKSSSSSSASLWSESWKSRGKPKPIFLDDSETSPALPEFDYSKSRQRRKVLIATMEYEIDDWGITIKIGGLGVMAQIMAKSLGHLDLIWVIPCVSGIDYPTDLRAYPMTIKLLDQKCKVDVQYHQLRNITFVILDAPVFRQQKKDNPYPARMDNLDSAIYYSAWNQCIAQTIERFDIDIYHINDYHGALAPLYILPRTIPVCLSLHNAEFQGLWPIRGANDMKELSEVFNLPGEVMRRYVQFGNVFNLLHAAASYLRIHQRGFGIVAVSEKYAERSYKRYPIFWGLKGVGKLPNPDPHDNDEVDEWPQKLDNVQVDPEHEASRVQMKLESQEWAGLDEDPDAQLFVFVGRWSTQKGVDLIADVFTDLLEARRDIQLICVGPIIDLHGRFAALKLHKLMAMFPNQVYSRPTFTSLPSFVRSGADFALIPSRDEPFGLVAVEFGRRGVLGVGAKVGGLGQMPGWWYPVESTAPRHLLHQLRHAIDMALATKPKVRAKMRARSMKQRFPFVKWVEALDRLHNCTIQIHDENRSSHFKPEDYIDSEEDKDLQFLYEDDEEFVKHLFDPPAADSLPIPSPDLIACPEPVHLPPSGLDRLKNVSAVSFDSLVGQKNDYHLQKVNPLFTDKSQTFTEEFKMRLRWLNGRTSVTSICIDAFLDERQKVWFKEIRDAQVSGKFLASPSSNENKAHGASSLTITSPFRDDVESARVGSEKSESSCGGSGSPLSGLQRFMLLRLGDWPVYSVFLSFGQIIAANSYQITLLTGEIGQSATKLYTVASVYLFGSIVWWCMFRRFKAAVSLTVPFFFYGLAFICVGFGELASYETATGLAQRFGIGFYTFAAASGAVFFALNFSYEGSAPVKDWVFRACTIQGTQQVFVVALWYWGSGLAKRKAEGDNYNGIPGSWKIK</sequence>
<comment type="catalytic activity">
    <reaction evidence="6">
        <text>[(1-&gt;3)-alpha-D-glucosyl](n) + UDP-alpha-D-glucose = [(1-&gt;3)-alpha-D-glucosyl](n+1) + UDP + H(+)</text>
        <dbReference type="Rhea" id="RHEA:19749"/>
        <dbReference type="Rhea" id="RHEA-COMP:11150"/>
        <dbReference type="Rhea" id="RHEA-COMP:11151"/>
        <dbReference type="ChEBI" id="CHEBI:15378"/>
        <dbReference type="ChEBI" id="CHEBI:28100"/>
        <dbReference type="ChEBI" id="CHEBI:58223"/>
        <dbReference type="ChEBI" id="CHEBI:58885"/>
        <dbReference type="EC" id="2.4.1.183"/>
    </reaction>
</comment>
<gene>
    <name evidence="10" type="ORF">PRK78_005017</name>
</gene>
<dbReference type="GO" id="GO:0009277">
    <property type="term" value="C:fungal-type cell wall"/>
    <property type="evidence" value="ECO:0007669"/>
    <property type="project" value="TreeGrafter"/>
</dbReference>
<dbReference type="Pfam" id="PF00534">
    <property type="entry name" value="Glycos_transf_1"/>
    <property type="match status" value="1"/>
</dbReference>
<dbReference type="SUPFAM" id="SSF53756">
    <property type="entry name" value="UDP-Glycosyltransferase/glycogen phosphorylase"/>
    <property type="match status" value="1"/>
</dbReference>
<protein>
    <recommendedName>
        <fullName evidence="2">alpha-1,3-glucan synthase</fullName>
        <ecNumber evidence="2">2.4.1.183</ecNumber>
    </recommendedName>
</protein>
<evidence type="ECO:0000256" key="4">
    <source>
        <dbReference type="ARBA" id="ARBA00022679"/>
    </source>
</evidence>
<feature type="domain" description="Glycosyl hydrolase family 13 catalytic" evidence="9">
    <location>
        <begin position="65"/>
        <end position="525"/>
    </location>
</feature>
<reference evidence="10" key="1">
    <citation type="submission" date="2023-03" db="EMBL/GenBank/DDBJ databases">
        <title>Emydomyces testavorans Genome Sequence.</title>
        <authorList>
            <person name="Hoyer L."/>
        </authorList>
    </citation>
    <scope>NUCLEOTIDE SEQUENCE</scope>
    <source>
        <strain evidence="10">16-2883</strain>
    </source>
</reference>
<dbReference type="Pfam" id="PF26111">
    <property type="entry name" value="Ig_Mok13"/>
    <property type="match status" value="1"/>
</dbReference>
<keyword evidence="5" id="KW-0961">Cell wall biogenesis/degradation</keyword>
<comment type="similarity">
    <text evidence="1">Belongs to the glycosyltransferase group 1 family.</text>
</comment>
<evidence type="ECO:0000256" key="7">
    <source>
        <dbReference type="SAM" id="Phobius"/>
    </source>
</evidence>
<dbReference type="PANTHER" id="PTHR47182:SF2">
    <property type="entry name" value="CELL WALL ALPHA-1,3-GLUCAN SYNTHASE AGS1"/>
    <property type="match status" value="1"/>
</dbReference>
<dbReference type="EMBL" id="CP120629">
    <property type="protein sequence ID" value="WEW59543.1"/>
    <property type="molecule type" value="Genomic_DNA"/>
</dbReference>
<dbReference type="Gene3D" id="3.20.20.80">
    <property type="entry name" value="Glycosidases"/>
    <property type="match status" value="1"/>
</dbReference>
<dbReference type="Pfam" id="PF26108">
    <property type="entry name" value="GH_Mok13"/>
    <property type="match status" value="1"/>
</dbReference>
<feature type="transmembrane region" description="Helical" evidence="7">
    <location>
        <begin position="1076"/>
        <end position="1100"/>
    </location>
</feature>
<dbReference type="InterPro" id="IPR001296">
    <property type="entry name" value="Glyco_trans_1"/>
</dbReference>
<evidence type="ECO:0000256" key="1">
    <source>
        <dbReference type="ARBA" id="ARBA00006122"/>
    </source>
</evidence>
<dbReference type="Pfam" id="PF26114">
    <property type="entry name" value="Ig_2_Mok13"/>
    <property type="match status" value="1"/>
</dbReference>
<dbReference type="InterPro" id="IPR013534">
    <property type="entry name" value="Starch_synth_cat_dom"/>
</dbReference>